<reference evidence="4 5" key="1">
    <citation type="journal article" date="2020" name="ISME J.">
        <title>Comparative genomics reveals insights into cyanobacterial evolution and habitat adaptation.</title>
        <authorList>
            <person name="Chen M.Y."/>
            <person name="Teng W.K."/>
            <person name="Zhao L."/>
            <person name="Hu C.X."/>
            <person name="Zhou Y.K."/>
            <person name="Han B.P."/>
            <person name="Song L.R."/>
            <person name="Shu W.S."/>
        </authorList>
    </citation>
    <scope>NUCLEOTIDE SEQUENCE [LARGE SCALE GENOMIC DNA]</scope>
    <source>
        <strain evidence="4 5">FACHB-159</strain>
    </source>
</reference>
<dbReference type="RefSeq" id="WP_190960080.1">
    <property type="nucleotide sequence ID" value="NZ_JACJTU010000095.1"/>
</dbReference>
<evidence type="ECO:0000313" key="4">
    <source>
        <dbReference type="EMBL" id="MBD2739588.1"/>
    </source>
</evidence>
<gene>
    <name evidence="4" type="ORF">H6H03_38040</name>
</gene>
<name>A0ABR8KJ38_9NOSO</name>
<dbReference type="Gene3D" id="2.130.10.130">
    <property type="entry name" value="Integrin alpha, N-terminal"/>
    <property type="match status" value="1"/>
</dbReference>
<keyword evidence="3" id="KW-0325">Glycoprotein</keyword>
<protein>
    <submittedName>
        <fullName evidence="4">FG-GAP repeat protein</fullName>
    </submittedName>
</protein>
<evidence type="ECO:0000256" key="2">
    <source>
        <dbReference type="ARBA" id="ARBA00022737"/>
    </source>
</evidence>
<dbReference type="InterPro" id="IPR013517">
    <property type="entry name" value="FG-GAP"/>
</dbReference>
<accession>A0ABR8KJ38</accession>
<evidence type="ECO:0000256" key="1">
    <source>
        <dbReference type="ARBA" id="ARBA00022729"/>
    </source>
</evidence>
<dbReference type="Proteomes" id="UP000637383">
    <property type="component" value="Unassembled WGS sequence"/>
</dbReference>
<dbReference type="EMBL" id="JACJTU010000095">
    <property type="protein sequence ID" value="MBD2739588.1"/>
    <property type="molecule type" value="Genomic_DNA"/>
</dbReference>
<sequence>MNSTTSPCLELKLKSVPLGLEEGRFCEVKSGKGLSIELRISAIELTLSNTGLTSAGNQLWHQDSPGIEGVANASDGFGSSLKAGDFNNDGFADLAIGVPGEDVGLISNAGTVNILYGSATGLTA</sequence>
<dbReference type="SUPFAM" id="SSF69318">
    <property type="entry name" value="Integrin alpha N-terminal domain"/>
    <property type="match status" value="1"/>
</dbReference>
<dbReference type="InterPro" id="IPR013519">
    <property type="entry name" value="Int_alpha_beta-p"/>
</dbReference>
<organism evidence="4 5">
    <name type="scientific">Nostoc paludosum FACHB-159</name>
    <dbReference type="NCBI Taxonomy" id="2692908"/>
    <lineage>
        <taxon>Bacteria</taxon>
        <taxon>Bacillati</taxon>
        <taxon>Cyanobacteriota</taxon>
        <taxon>Cyanophyceae</taxon>
        <taxon>Nostocales</taxon>
        <taxon>Nostocaceae</taxon>
        <taxon>Nostoc</taxon>
    </lineage>
</organism>
<dbReference type="PROSITE" id="PS51470">
    <property type="entry name" value="FG_GAP"/>
    <property type="match status" value="1"/>
</dbReference>
<keyword evidence="2" id="KW-0677">Repeat</keyword>
<keyword evidence="1" id="KW-0732">Signal</keyword>
<keyword evidence="5" id="KW-1185">Reference proteome</keyword>
<comment type="caution">
    <text evidence="4">The sequence shown here is derived from an EMBL/GenBank/DDBJ whole genome shotgun (WGS) entry which is preliminary data.</text>
</comment>
<proteinExistence type="predicted"/>
<dbReference type="InterPro" id="IPR028994">
    <property type="entry name" value="Integrin_alpha_N"/>
</dbReference>
<evidence type="ECO:0000256" key="3">
    <source>
        <dbReference type="ARBA" id="ARBA00023180"/>
    </source>
</evidence>
<dbReference type="Pfam" id="PF01839">
    <property type="entry name" value="FG-GAP"/>
    <property type="match status" value="1"/>
</dbReference>
<evidence type="ECO:0000313" key="5">
    <source>
        <dbReference type="Proteomes" id="UP000637383"/>
    </source>
</evidence>